<evidence type="ECO:0000259" key="6">
    <source>
        <dbReference type="PROSITE" id="PS50110"/>
    </source>
</evidence>
<dbReference type="CDD" id="cd06170">
    <property type="entry name" value="LuxR_C_like"/>
    <property type="match status" value="1"/>
</dbReference>
<evidence type="ECO:0000256" key="2">
    <source>
        <dbReference type="ARBA" id="ARBA00023125"/>
    </source>
</evidence>
<keyword evidence="4" id="KW-0597">Phosphoprotein</keyword>
<dbReference type="InterPro" id="IPR011006">
    <property type="entry name" value="CheY-like_superfamily"/>
</dbReference>
<evidence type="ECO:0000256" key="1">
    <source>
        <dbReference type="ARBA" id="ARBA00023015"/>
    </source>
</evidence>
<dbReference type="SUPFAM" id="SSF55785">
    <property type="entry name" value="PYP-like sensor domain (PAS domain)"/>
    <property type="match status" value="1"/>
</dbReference>
<dbReference type="Pfam" id="PF00196">
    <property type="entry name" value="GerE"/>
    <property type="match status" value="1"/>
</dbReference>
<dbReference type="InterPro" id="IPR001789">
    <property type="entry name" value="Sig_transdc_resp-reg_receiver"/>
</dbReference>
<dbReference type="Pfam" id="PF13188">
    <property type="entry name" value="PAS_8"/>
    <property type="match status" value="1"/>
</dbReference>
<dbReference type="Gene3D" id="3.40.50.2300">
    <property type="match status" value="1"/>
</dbReference>
<accession>A0A8J4H907</accession>
<evidence type="ECO:0000313" key="7">
    <source>
        <dbReference type="EMBL" id="HGC42008.1"/>
    </source>
</evidence>
<dbReference type="GO" id="GO:0003677">
    <property type="term" value="F:DNA binding"/>
    <property type="evidence" value="ECO:0007669"/>
    <property type="project" value="UniProtKB-KW"/>
</dbReference>
<reference evidence="7" key="1">
    <citation type="journal article" date="2020" name="mSystems">
        <title>Genome- and Community-Level Interaction Insights into Carbon Utilization and Element Cycling Functions of Hydrothermarchaeota in Hydrothermal Sediment.</title>
        <authorList>
            <person name="Zhou Z."/>
            <person name="Liu Y."/>
            <person name="Xu W."/>
            <person name="Pan J."/>
            <person name="Luo Z.H."/>
            <person name="Li M."/>
        </authorList>
    </citation>
    <scope>NUCLEOTIDE SEQUENCE</scope>
    <source>
        <strain evidence="7">SpSt-997</strain>
    </source>
</reference>
<sequence>MPKAAASPMANPQGIVVIVEDDPLVSRGLRAILEGGGWEVDEYASSEEFLAAFRPEHATCLLLDAALPGISGLALLAQLRRDGHRLPVIVITGASEIRTAVAAMKAGAIDYIEKPILAPELLRAVKGCLHQGRDSGRVTARQAAAAERIATLTPQQRHVMTLVLAGQANKNIAADLGISQRTVEKHRAEVMKRTASASLPDLVRLFQSATWFEAEGPAAALPEPVAAALSTALPAGHLDADQFRRFFDAMPMAIVIATMAAPETIVYGNPALVQLSGQTLAEVEGQPWSSLRGDDPRQPGRVLGEAIADANDRVGTFVLDRAVGDRITVDAYVSVIVDDDNLPAFRLAALVAFSDDDAIDRDSLAEKIREKDAAILEIQHRVKNNLQLISICSSWSVGQLNRL</sequence>
<dbReference type="Pfam" id="PF00072">
    <property type="entry name" value="Response_reg"/>
    <property type="match status" value="1"/>
</dbReference>
<dbReference type="CDD" id="cd00130">
    <property type="entry name" value="PAS"/>
    <property type="match status" value="1"/>
</dbReference>
<dbReference type="SUPFAM" id="SSF52172">
    <property type="entry name" value="CheY-like"/>
    <property type="match status" value="1"/>
</dbReference>
<dbReference type="PRINTS" id="PR00038">
    <property type="entry name" value="HTHLUXR"/>
</dbReference>
<comment type="caution">
    <text evidence="7">The sequence shown here is derived from an EMBL/GenBank/DDBJ whole genome shotgun (WGS) entry which is preliminary data.</text>
</comment>
<dbReference type="PROSITE" id="PS50110">
    <property type="entry name" value="RESPONSE_REGULATORY"/>
    <property type="match status" value="1"/>
</dbReference>
<evidence type="ECO:0000256" key="4">
    <source>
        <dbReference type="PROSITE-ProRule" id="PRU00169"/>
    </source>
</evidence>
<dbReference type="Gene3D" id="1.10.10.10">
    <property type="entry name" value="Winged helix-like DNA-binding domain superfamily/Winged helix DNA-binding domain"/>
    <property type="match status" value="1"/>
</dbReference>
<dbReference type="SMART" id="SM00421">
    <property type="entry name" value="HTH_LUXR"/>
    <property type="match status" value="1"/>
</dbReference>
<keyword evidence="1" id="KW-0805">Transcription regulation</keyword>
<dbReference type="AlphaFoldDB" id="A0A8J4H907"/>
<gene>
    <name evidence="7" type="ORF">ENY07_02130</name>
</gene>
<dbReference type="SMART" id="SM00448">
    <property type="entry name" value="REC"/>
    <property type="match status" value="1"/>
</dbReference>
<organism evidence="7">
    <name type="scientific">Acidicaldus sp</name>
    <dbReference type="NCBI Taxonomy" id="1872105"/>
    <lineage>
        <taxon>Bacteria</taxon>
        <taxon>Pseudomonadati</taxon>
        <taxon>Pseudomonadota</taxon>
        <taxon>Alphaproteobacteria</taxon>
        <taxon>Acetobacterales</taxon>
        <taxon>Acetobacteraceae</taxon>
        <taxon>Acidicaldus</taxon>
    </lineage>
</organism>
<proteinExistence type="predicted"/>
<dbReference type="PANTHER" id="PTHR44688:SF16">
    <property type="entry name" value="DNA-BINDING TRANSCRIPTIONAL ACTIVATOR DEVR_DOSR"/>
    <property type="match status" value="1"/>
</dbReference>
<dbReference type="PROSITE" id="PS50043">
    <property type="entry name" value="HTH_LUXR_2"/>
    <property type="match status" value="1"/>
</dbReference>
<feature type="domain" description="HTH luxR-type" evidence="5">
    <location>
        <begin position="145"/>
        <end position="210"/>
    </location>
</feature>
<dbReference type="PANTHER" id="PTHR44688">
    <property type="entry name" value="DNA-BINDING TRANSCRIPTIONAL ACTIVATOR DEVR_DOSR"/>
    <property type="match status" value="1"/>
</dbReference>
<dbReference type="GO" id="GO:0006355">
    <property type="term" value="P:regulation of DNA-templated transcription"/>
    <property type="evidence" value="ECO:0007669"/>
    <property type="project" value="InterPro"/>
</dbReference>
<dbReference type="NCBIfam" id="TIGR00229">
    <property type="entry name" value="sensory_box"/>
    <property type="match status" value="1"/>
</dbReference>
<keyword evidence="3" id="KW-0804">Transcription</keyword>
<feature type="domain" description="Response regulatory" evidence="6">
    <location>
        <begin position="15"/>
        <end position="129"/>
    </location>
</feature>
<dbReference type="InterPro" id="IPR016032">
    <property type="entry name" value="Sig_transdc_resp-reg_C-effctor"/>
</dbReference>
<dbReference type="InterPro" id="IPR036388">
    <property type="entry name" value="WH-like_DNA-bd_sf"/>
</dbReference>
<name>A0A8J4H907_9PROT</name>
<dbReference type="EMBL" id="DTQM01000043">
    <property type="protein sequence ID" value="HGC42008.1"/>
    <property type="molecule type" value="Genomic_DNA"/>
</dbReference>
<protein>
    <submittedName>
        <fullName evidence="7">Response regulator</fullName>
    </submittedName>
</protein>
<feature type="modified residue" description="4-aspartylphosphate" evidence="4">
    <location>
        <position position="64"/>
    </location>
</feature>
<evidence type="ECO:0000256" key="3">
    <source>
        <dbReference type="ARBA" id="ARBA00023163"/>
    </source>
</evidence>
<evidence type="ECO:0000259" key="5">
    <source>
        <dbReference type="PROSITE" id="PS50043"/>
    </source>
</evidence>
<dbReference type="InterPro" id="IPR000792">
    <property type="entry name" value="Tscrpt_reg_LuxR_C"/>
</dbReference>
<dbReference type="Gene3D" id="3.30.450.20">
    <property type="entry name" value="PAS domain"/>
    <property type="match status" value="1"/>
</dbReference>
<dbReference type="GO" id="GO:0000160">
    <property type="term" value="P:phosphorelay signal transduction system"/>
    <property type="evidence" value="ECO:0007669"/>
    <property type="project" value="InterPro"/>
</dbReference>
<keyword evidence="2" id="KW-0238">DNA-binding</keyword>
<dbReference type="InterPro" id="IPR035965">
    <property type="entry name" value="PAS-like_dom_sf"/>
</dbReference>
<dbReference type="InterPro" id="IPR000014">
    <property type="entry name" value="PAS"/>
</dbReference>
<dbReference type="SUPFAM" id="SSF46894">
    <property type="entry name" value="C-terminal effector domain of the bipartite response regulators"/>
    <property type="match status" value="1"/>
</dbReference>